<comment type="caution">
    <text evidence="5">The sequence shown here is derived from an EMBL/GenBank/DDBJ whole genome shotgun (WGS) entry which is preliminary data.</text>
</comment>
<dbReference type="Gene3D" id="3.30.70.270">
    <property type="match status" value="1"/>
</dbReference>
<dbReference type="SUPFAM" id="SSF52833">
    <property type="entry name" value="Thioredoxin-like"/>
    <property type="match status" value="1"/>
</dbReference>
<name>A0A7U8C6Q0_NEPCE</name>
<evidence type="ECO:0000313" key="6">
    <source>
        <dbReference type="Proteomes" id="UP000002171"/>
    </source>
</evidence>
<comment type="cofactor">
    <cofactor evidence="1">
        <name>Mg(2+)</name>
        <dbReference type="ChEBI" id="CHEBI:18420"/>
    </cofactor>
</comment>
<proteinExistence type="predicted"/>
<dbReference type="GO" id="GO:0005886">
    <property type="term" value="C:plasma membrane"/>
    <property type="evidence" value="ECO:0007669"/>
    <property type="project" value="TreeGrafter"/>
</dbReference>
<dbReference type="OrthoDB" id="6315841at2"/>
<dbReference type="InterPro" id="IPR029787">
    <property type="entry name" value="Nucleotide_cyclase"/>
</dbReference>
<evidence type="ECO:0000313" key="5">
    <source>
        <dbReference type="EMBL" id="EAR62513.1"/>
    </source>
</evidence>
<keyword evidence="6" id="KW-1185">Reference proteome</keyword>
<dbReference type="InterPro" id="IPR036249">
    <property type="entry name" value="Thioredoxin-like_sf"/>
</dbReference>
<dbReference type="EMBL" id="AAOW01000002">
    <property type="protein sequence ID" value="EAR62513.1"/>
    <property type="molecule type" value="Genomic_DNA"/>
</dbReference>
<dbReference type="Pfam" id="PF01323">
    <property type="entry name" value="DSBA"/>
    <property type="match status" value="1"/>
</dbReference>
<dbReference type="InterPro" id="IPR001853">
    <property type="entry name" value="DSBA-like_thioredoxin_dom"/>
</dbReference>
<dbReference type="GO" id="GO:0052621">
    <property type="term" value="F:diguanylate cyclase activity"/>
    <property type="evidence" value="ECO:0007669"/>
    <property type="project" value="UniProtKB-EC"/>
</dbReference>
<sequence length="505" mass="57175">MLQYTVYADLNCPFCYALHEQLYRYGLLNQVDWRLVEHAPEIGIYNKSAESQAELASEVFVVRSRAPGIDVALPRFRSDSRFASLCVIEAEQQDTEKSIELRRRLYRALWVEGKDIADVSVIYDCLKETGLPTELDITEDQENQLTDWQTAWEEGNFNLRIPVICAEDGRVSLGLPSPEDLKAFFKGEDIISQEQVRESCPRAEQQTIAIFCDHGIEKIWPMIATLRNEFNILLPSSKGELTTLLAEDQPDLLLLCTEQQWQEMLSLCQEITANKDDYTLPVAFVSADLDDQRELDAYNAGAADFLTLNRAPAVLQSRIQILMQLKQSQDQLARSARVDGLTQVNNRREFERNIEMEWRRAQRSKRSLALIMLDIDHFKPFNDGYGHLAGDGCLRTVAQTIKHSIQRAQDMVCRYGGEEFVVILPETDLDGAQMIAERIRKAIAKLKINHEFSSTDNTITISAGVACLSPSQEGSPHELILLADQGLYQAKAQGRNQVAIVQTSE</sequence>
<comment type="catalytic activity">
    <reaction evidence="3">
        <text>2 GTP = 3',3'-c-di-GMP + 2 diphosphate</text>
        <dbReference type="Rhea" id="RHEA:24898"/>
        <dbReference type="ChEBI" id="CHEBI:33019"/>
        <dbReference type="ChEBI" id="CHEBI:37565"/>
        <dbReference type="ChEBI" id="CHEBI:58805"/>
        <dbReference type="EC" id="2.7.7.65"/>
    </reaction>
</comment>
<dbReference type="InterPro" id="IPR050469">
    <property type="entry name" value="Diguanylate_Cyclase"/>
</dbReference>
<dbReference type="Gene3D" id="3.40.50.2300">
    <property type="match status" value="1"/>
</dbReference>
<dbReference type="InterPro" id="IPR011006">
    <property type="entry name" value="CheY-like_superfamily"/>
</dbReference>
<dbReference type="SMART" id="SM00267">
    <property type="entry name" value="GGDEF"/>
    <property type="match status" value="1"/>
</dbReference>
<dbReference type="SUPFAM" id="SSF52172">
    <property type="entry name" value="CheY-like"/>
    <property type="match status" value="1"/>
</dbReference>
<evidence type="ECO:0000256" key="2">
    <source>
        <dbReference type="ARBA" id="ARBA00012528"/>
    </source>
</evidence>
<dbReference type="Proteomes" id="UP000002171">
    <property type="component" value="Unassembled WGS sequence"/>
</dbReference>
<dbReference type="AlphaFoldDB" id="A0A7U8C6Q0"/>
<accession>A0A7U8C6Q0</accession>
<dbReference type="NCBIfam" id="TIGR00254">
    <property type="entry name" value="GGDEF"/>
    <property type="match status" value="1"/>
</dbReference>
<dbReference type="PROSITE" id="PS50887">
    <property type="entry name" value="GGDEF"/>
    <property type="match status" value="1"/>
</dbReference>
<dbReference type="GO" id="GO:0043709">
    <property type="term" value="P:cell adhesion involved in single-species biofilm formation"/>
    <property type="evidence" value="ECO:0007669"/>
    <property type="project" value="TreeGrafter"/>
</dbReference>
<dbReference type="CDD" id="cd01949">
    <property type="entry name" value="GGDEF"/>
    <property type="match status" value="1"/>
</dbReference>
<reference evidence="5 6" key="1">
    <citation type="submission" date="2006-02" db="EMBL/GenBank/DDBJ databases">
        <authorList>
            <person name="Pinhassi J."/>
            <person name="Pedros-Alio C."/>
            <person name="Ferriera S."/>
            <person name="Johnson J."/>
            <person name="Kravitz S."/>
            <person name="Halpern A."/>
            <person name="Remington K."/>
            <person name="Beeson K."/>
            <person name="Tran B."/>
            <person name="Rogers Y.-H."/>
            <person name="Friedman R."/>
            <person name="Venter J.C."/>
        </authorList>
    </citation>
    <scope>NUCLEOTIDE SEQUENCE [LARGE SCALE GENOMIC DNA]</scope>
    <source>
        <strain evidence="5 6">MED92</strain>
    </source>
</reference>
<dbReference type="PANTHER" id="PTHR45138">
    <property type="entry name" value="REGULATORY COMPONENTS OF SENSORY TRANSDUCTION SYSTEM"/>
    <property type="match status" value="1"/>
</dbReference>
<protein>
    <recommendedName>
        <fullName evidence="2">diguanylate cyclase</fullName>
        <ecNumber evidence="2">2.7.7.65</ecNumber>
    </recommendedName>
</protein>
<dbReference type="GO" id="GO:0016491">
    <property type="term" value="F:oxidoreductase activity"/>
    <property type="evidence" value="ECO:0007669"/>
    <property type="project" value="InterPro"/>
</dbReference>
<dbReference type="FunFam" id="3.30.70.270:FF:000001">
    <property type="entry name" value="Diguanylate cyclase domain protein"/>
    <property type="match status" value="1"/>
</dbReference>
<dbReference type="EC" id="2.7.7.65" evidence="2"/>
<dbReference type="PANTHER" id="PTHR45138:SF9">
    <property type="entry name" value="DIGUANYLATE CYCLASE DGCM-RELATED"/>
    <property type="match status" value="1"/>
</dbReference>
<evidence type="ECO:0000256" key="1">
    <source>
        <dbReference type="ARBA" id="ARBA00001946"/>
    </source>
</evidence>
<evidence type="ECO:0000259" key="4">
    <source>
        <dbReference type="PROSITE" id="PS50887"/>
    </source>
</evidence>
<dbReference type="InterPro" id="IPR000160">
    <property type="entry name" value="GGDEF_dom"/>
</dbReference>
<dbReference type="RefSeq" id="WP_007021531.1">
    <property type="nucleotide sequence ID" value="NZ_CH724126.1"/>
</dbReference>
<dbReference type="InterPro" id="IPR043128">
    <property type="entry name" value="Rev_trsase/Diguanyl_cyclase"/>
</dbReference>
<dbReference type="Gene3D" id="3.40.30.10">
    <property type="entry name" value="Glutaredoxin"/>
    <property type="match status" value="1"/>
</dbReference>
<evidence type="ECO:0000256" key="3">
    <source>
        <dbReference type="ARBA" id="ARBA00034247"/>
    </source>
</evidence>
<dbReference type="Pfam" id="PF00990">
    <property type="entry name" value="GGDEF"/>
    <property type="match status" value="1"/>
</dbReference>
<feature type="domain" description="GGDEF" evidence="4">
    <location>
        <begin position="366"/>
        <end position="503"/>
    </location>
</feature>
<organism evidence="5 6">
    <name type="scientific">Neptuniibacter caesariensis</name>
    <dbReference type="NCBI Taxonomy" id="207954"/>
    <lineage>
        <taxon>Bacteria</taxon>
        <taxon>Pseudomonadati</taxon>
        <taxon>Pseudomonadota</taxon>
        <taxon>Gammaproteobacteria</taxon>
        <taxon>Oceanospirillales</taxon>
        <taxon>Oceanospirillaceae</taxon>
        <taxon>Neptuniibacter</taxon>
    </lineage>
</organism>
<gene>
    <name evidence="5" type="ORF">MED92_05328</name>
</gene>
<dbReference type="GO" id="GO:1902201">
    <property type="term" value="P:negative regulation of bacterial-type flagellum-dependent cell motility"/>
    <property type="evidence" value="ECO:0007669"/>
    <property type="project" value="TreeGrafter"/>
</dbReference>
<dbReference type="SUPFAM" id="SSF55073">
    <property type="entry name" value="Nucleotide cyclase"/>
    <property type="match status" value="1"/>
</dbReference>